<dbReference type="STRING" id="7868.ENSCMIP00000034392"/>
<comment type="catalytic activity">
    <reaction evidence="27">
        <text>1-hexadecanoyl-sn-glycero-3-phosphocholine + H2O = 1-hexadecanoyl-sn-glycerol + phosphocholine + H(+)</text>
        <dbReference type="Rhea" id="RHEA:41119"/>
        <dbReference type="ChEBI" id="CHEBI:15377"/>
        <dbReference type="ChEBI" id="CHEBI:15378"/>
        <dbReference type="ChEBI" id="CHEBI:72998"/>
        <dbReference type="ChEBI" id="CHEBI:75542"/>
        <dbReference type="ChEBI" id="CHEBI:295975"/>
    </reaction>
    <physiologicalReaction direction="left-to-right" evidence="27">
        <dbReference type="Rhea" id="RHEA:41120"/>
    </physiologicalReaction>
</comment>
<comment type="catalytic activity">
    <reaction evidence="31">
        <text>1-(5Z,8Z,11Z,14Z-eicosatetraenoyl)-sn-glycero-3-phosphocholine + H2O = 1-(5Z,8Z,11Z,14Z-eicosatetraenoyl)-sn-glycerol + phosphocholine + H(+)</text>
        <dbReference type="Rhea" id="RHEA:41003"/>
        <dbReference type="ChEBI" id="CHEBI:15377"/>
        <dbReference type="ChEBI" id="CHEBI:15378"/>
        <dbReference type="ChEBI" id="CHEBI:34071"/>
        <dbReference type="ChEBI" id="CHEBI:74344"/>
        <dbReference type="ChEBI" id="CHEBI:295975"/>
    </reaction>
    <physiologicalReaction direction="left-to-right" evidence="31">
        <dbReference type="Rhea" id="RHEA:41004"/>
    </physiologicalReaction>
</comment>
<dbReference type="EC" id="3.1.4.38" evidence="4"/>
<evidence type="ECO:0000256" key="4">
    <source>
        <dbReference type="ARBA" id="ARBA00012318"/>
    </source>
</evidence>
<evidence type="ECO:0000256" key="21">
    <source>
        <dbReference type="ARBA" id="ARBA00047290"/>
    </source>
</evidence>
<evidence type="ECO:0000256" key="3">
    <source>
        <dbReference type="ARBA" id="ARBA00010594"/>
    </source>
</evidence>
<evidence type="ECO:0000256" key="27">
    <source>
        <dbReference type="ARBA" id="ARBA00048209"/>
    </source>
</evidence>
<keyword evidence="17" id="KW-0449">Lipoprotein</keyword>
<evidence type="ECO:0000313" key="35">
    <source>
        <dbReference type="Proteomes" id="UP000314986"/>
    </source>
</evidence>
<dbReference type="InterPro" id="IPR017850">
    <property type="entry name" value="Alkaline_phosphatase_core_sf"/>
</dbReference>
<sequence length="444" mass="51656">MAKRSPSCAFIILMSSLSIPCFAHRKLLLVLIDGFRFDYIGDRELQALPGLKAMVEMGVKADYLTPEFPSLSYPNYYSLMTGRNTEIHQMTGNYMWDKKTNKLFLIGENEDSLLPFWWNGSEPFWVTMMKNKRNVYMYYWPGCNVEILGVRPNYCRDYYYYVSDKNFSIAASEAIDVLGQGKANLAAVYYERVDVEGHSFGPWSEQRKNATRALDKMLQEMNLKLKEQGLQNELNVMIFSDHGMTDISWRDQVIELDKYINMSDVLKSMDRGALMSIWPKDGKLNELYRILKTVQRLKVYKKDEIPERFHYKNGKFVSPLILLADQGWFIIENRSKLPYWDNGTGTKDAWQNGWHGFDNEFRDMRGFFIAYGPDFRRNYRAAPIRAVDLYNVMCHVAGIDPLPNNGSWSRVECMLDNNANKAHSTKVSSNVLAFTLLWLFFQSN</sequence>
<evidence type="ECO:0000256" key="22">
    <source>
        <dbReference type="ARBA" id="ARBA00047322"/>
    </source>
</evidence>
<comment type="catalytic activity">
    <reaction evidence="23">
        <text>glycero-2-phosphocholine + H2O = phosphocholine + glycerol + H(+)</text>
        <dbReference type="Rhea" id="RHEA:61684"/>
        <dbReference type="ChEBI" id="CHEBI:15377"/>
        <dbReference type="ChEBI" id="CHEBI:15378"/>
        <dbReference type="ChEBI" id="CHEBI:17754"/>
        <dbReference type="ChEBI" id="CHEBI:144950"/>
        <dbReference type="ChEBI" id="CHEBI:295975"/>
    </reaction>
    <physiologicalReaction direction="left-to-right" evidence="23">
        <dbReference type="Rhea" id="RHEA:61685"/>
    </physiologicalReaction>
</comment>
<comment type="function">
    <text evidence="20">Choline-specific glycerophosphodiesterase that hydrolyzes glycerophosphocholine (GPC) and lysophosphatidylcholine (LPC) and contributes to supplying choline to the cells. Has a preference for LPC with short (12:0 and 14:0) or polyunsaturated (18:2 and 20:4) fatty acids. In vitro, hydrolyzes only choline-containing lysophospholipids, such as sphingosylphosphorylcholine (SPC), platelet-activating factor (PAF) and lysoPAF, but not other lysophospholipids.</text>
</comment>
<evidence type="ECO:0000256" key="5">
    <source>
        <dbReference type="ARBA" id="ARBA00022475"/>
    </source>
</evidence>
<keyword evidence="14" id="KW-0472">Membrane</keyword>
<dbReference type="GO" id="GO:0047390">
    <property type="term" value="F:glycerophosphocholine cholinephosphodiesterase activity"/>
    <property type="evidence" value="ECO:0007669"/>
    <property type="project" value="UniProtKB-EC"/>
</dbReference>
<keyword evidence="16" id="KW-0325">Glycoprotein</keyword>
<dbReference type="EMBL" id="JW868374">
    <property type="protein sequence ID" value="AFP00892.1"/>
    <property type="molecule type" value="mRNA"/>
</dbReference>
<evidence type="ECO:0000256" key="7">
    <source>
        <dbReference type="ARBA" id="ARBA00022622"/>
    </source>
</evidence>
<keyword evidence="15" id="KW-1015">Disulfide bond</keyword>
<dbReference type="Gene3D" id="3.30.1360.180">
    <property type="match status" value="1"/>
</dbReference>
<evidence type="ECO:0000256" key="29">
    <source>
        <dbReference type="ARBA" id="ARBA00048703"/>
    </source>
</evidence>
<evidence type="ECO:0000256" key="14">
    <source>
        <dbReference type="ARBA" id="ARBA00023136"/>
    </source>
</evidence>
<keyword evidence="6" id="KW-0597">Phosphoprotein</keyword>
<dbReference type="GO" id="GO:0046872">
    <property type="term" value="F:metal ion binding"/>
    <property type="evidence" value="ECO:0007669"/>
    <property type="project" value="UniProtKB-KW"/>
</dbReference>
<dbReference type="FunFam" id="3.30.1360.180:FF:000001">
    <property type="entry name" value="Ectonucleotide pyrophosphatase/phosphodiesterase family member 6"/>
    <property type="match status" value="1"/>
</dbReference>
<dbReference type="GO" id="GO:0098552">
    <property type="term" value="C:side of membrane"/>
    <property type="evidence" value="ECO:0007669"/>
    <property type="project" value="UniProtKB-KW"/>
</dbReference>
<keyword evidence="5" id="KW-1003">Cell membrane</keyword>
<evidence type="ECO:0000256" key="19">
    <source>
        <dbReference type="ARBA" id="ARBA00032556"/>
    </source>
</evidence>
<organism evidence="33">
    <name type="scientific">Callorhinchus milii</name>
    <name type="common">Ghost shark</name>
    <dbReference type="NCBI Taxonomy" id="7868"/>
    <lineage>
        <taxon>Eukaryota</taxon>
        <taxon>Metazoa</taxon>
        <taxon>Chordata</taxon>
        <taxon>Craniata</taxon>
        <taxon>Vertebrata</taxon>
        <taxon>Chondrichthyes</taxon>
        <taxon>Holocephali</taxon>
        <taxon>Chimaeriformes</taxon>
        <taxon>Callorhinchidae</taxon>
        <taxon>Callorhinchus</taxon>
    </lineage>
</organism>
<comment type="catalytic activity">
    <reaction evidence="25">
        <text>a 1-acyl-sn-glycero-3-phosphocholine + H2O = a 1-acyl-sn-glycerol + phosphocholine + H(+)</text>
        <dbReference type="Rhea" id="RHEA:44720"/>
        <dbReference type="ChEBI" id="CHEBI:15377"/>
        <dbReference type="ChEBI" id="CHEBI:15378"/>
        <dbReference type="ChEBI" id="CHEBI:58168"/>
        <dbReference type="ChEBI" id="CHEBI:64683"/>
        <dbReference type="ChEBI" id="CHEBI:295975"/>
    </reaction>
    <physiologicalReaction direction="left-to-right" evidence="25">
        <dbReference type="Rhea" id="RHEA:44721"/>
    </physiologicalReaction>
</comment>
<dbReference type="SUPFAM" id="SSF53649">
    <property type="entry name" value="Alkaline phosphatase-like"/>
    <property type="match status" value="1"/>
</dbReference>
<dbReference type="PANTHER" id="PTHR10151">
    <property type="entry name" value="ECTONUCLEOTIDE PYROPHOSPHATASE/PHOSPHODIESTERASE"/>
    <property type="match status" value="1"/>
</dbReference>
<evidence type="ECO:0000256" key="32">
    <source>
        <dbReference type="SAM" id="SignalP"/>
    </source>
</evidence>
<evidence type="ECO:0000256" key="28">
    <source>
        <dbReference type="ARBA" id="ARBA00048234"/>
    </source>
</evidence>
<keyword evidence="12" id="KW-0442">Lipid degradation</keyword>
<evidence type="ECO:0000256" key="25">
    <source>
        <dbReference type="ARBA" id="ARBA00047600"/>
    </source>
</evidence>
<dbReference type="OrthoDB" id="415411at2759"/>
<evidence type="ECO:0000256" key="10">
    <source>
        <dbReference type="ARBA" id="ARBA00022801"/>
    </source>
</evidence>
<evidence type="ECO:0000256" key="24">
    <source>
        <dbReference type="ARBA" id="ARBA00047494"/>
    </source>
</evidence>
<feature type="signal peptide" evidence="32">
    <location>
        <begin position="1"/>
        <end position="23"/>
    </location>
</feature>
<evidence type="ECO:0000256" key="1">
    <source>
        <dbReference type="ARBA" id="ARBA00001947"/>
    </source>
</evidence>
<dbReference type="Pfam" id="PF01663">
    <property type="entry name" value="Phosphodiest"/>
    <property type="match status" value="1"/>
</dbReference>
<reference evidence="34" key="4">
    <citation type="submission" date="2025-05" db="UniProtKB">
        <authorList>
            <consortium name="Ensembl"/>
        </authorList>
    </citation>
    <scope>IDENTIFICATION</scope>
</reference>
<dbReference type="Gene3D" id="3.40.720.10">
    <property type="entry name" value="Alkaline Phosphatase, subunit A"/>
    <property type="match status" value="1"/>
</dbReference>
<keyword evidence="13" id="KW-0443">Lipid metabolism</keyword>
<evidence type="ECO:0000256" key="9">
    <source>
        <dbReference type="ARBA" id="ARBA00022729"/>
    </source>
</evidence>
<evidence type="ECO:0000256" key="16">
    <source>
        <dbReference type="ARBA" id="ARBA00023180"/>
    </source>
</evidence>
<dbReference type="InterPro" id="IPR002591">
    <property type="entry name" value="Phosphodiest/P_Trfase"/>
</dbReference>
<dbReference type="GeneTree" id="ENSGT00940000158457"/>
<dbReference type="GeneID" id="103187403"/>
<dbReference type="KEGG" id="cmk:103187403"/>
<evidence type="ECO:0000256" key="12">
    <source>
        <dbReference type="ARBA" id="ARBA00022963"/>
    </source>
</evidence>
<reference evidence="35" key="1">
    <citation type="journal article" date="2006" name="Science">
        <title>Ancient noncoding elements conserved in the human genome.</title>
        <authorList>
            <person name="Venkatesh B."/>
            <person name="Kirkness E.F."/>
            <person name="Loh Y.H."/>
            <person name="Halpern A.L."/>
            <person name="Lee A.P."/>
            <person name="Johnson J."/>
            <person name="Dandona N."/>
            <person name="Viswanathan L.D."/>
            <person name="Tay A."/>
            <person name="Venter J.C."/>
            <person name="Strausberg R.L."/>
            <person name="Brenner S."/>
        </authorList>
    </citation>
    <scope>NUCLEOTIDE SEQUENCE [LARGE SCALE GENOMIC DNA]</scope>
</reference>
<proteinExistence type="evidence at transcript level"/>
<accession>V9KRE1</accession>
<comment type="catalytic activity">
    <reaction evidence="24">
        <text>a 1-O-alkyl-sn-glycero-3-phosphocholine + H2O = a 1-O-alkyl-sn-glycerol + phosphocholine + H(+)</text>
        <dbReference type="Rhea" id="RHEA:36083"/>
        <dbReference type="ChEBI" id="CHEBI:15377"/>
        <dbReference type="ChEBI" id="CHEBI:15378"/>
        <dbReference type="ChEBI" id="CHEBI:15850"/>
        <dbReference type="ChEBI" id="CHEBI:30909"/>
        <dbReference type="ChEBI" id="CHEBI:295975"/>
    </reaction>
    <physiologicalReaction direction="left-to-right" evidence="24">
        <dbReference type="Rhea" id="RHEA:36084"/>
    </physiologicalReaction>
</comment>
<dbReference type="GO" id="GO:0019695">
    <property type="term" value="P:choline metabolic process"/>
    <property type="evidence" value="ECO:0007669"/>
    <property type="project" value="TreeGrafter"/>
</dbReference>
<keyword evidence="35" id="KW-1185">Reference proteome</keyword>
<comment type="catalytic activity">
    <reaction evidence="22">
        <text>1-(9Z-octadecenoyl)-sn-glycero-3-phosphocholine + H2O = 1-(9Z-octadecenoyl)-sn-glycerol + phosphocholine + H(+)</text>
        <dbReference type="Rhea" id="RHEA:41091"/>
        <dbReference type="ChEBI" id="CHEBI:15377"/>
        <dbReference type="ChEBI" id="CHEBI:15378"/>
        <dbReference type="ChEBI" id="CHEBI:28610"/>
        <dbReference type="ChEBI" id="CHEBI:75757"/>
        <dbReference type="ChEBI" id="CHEBI:295975"/>
    </reaction>
    <physiologicalReaction direction="left-to-right" evidence="22">
        <dbReference type="Rhea" id="RHEA:41092"/>
    </physiologicalReaction>
</comment>
<dbReference type="Proteomes" id="UP000314986">
    <property type="component" value="Unassembled WGS sequence"/>
</dbReference>
<feature type="chain" id="PRO_5044739568" description="glycerophosphocholine cholinephosphodiesterase" evidence="32">
    <location>
        <begin position="24"/>
        <end position="444"/>
    </location>
</feature>
<dbReference type="Ensembl" id="ENSCMIT00000034910.1">
    <property type="protein sequence ID" value="ENSCMIP00000034392.1"/>
    <property type="gene ID" value="ENSCMIG00000014595.1"/>
</dbReference>
<evidence type="ECO:0000256" key="26">
    <source>
        <dbReference type="ARBA" id="ARBA00047779"/>
    </source>
</evidence>
<evidence type="ECO:0000256" key="23">
    <source>
        <dbReference type="ARBA" id="ARBA00047482"/>
    </source>
</evidence>
<comment type="catalytic activity">
    <reaction evidence="26">
        <text>1-tetradecanoyl-sn-glycero-3-phosphocholine + H2O = 1-tetradecanoyl-sn-glycerol + phosphocholine + H(+)</text>
        <dbReference type="Rhea" id="RHEA:40999"/>
        <dbReference type="ChEBI" id="CHEBI:15377"/>
        <dbReference type="ChEBI" id="CHEBI:15378"/>
        <dbReference type="ChEBI" id="CHEBI:64489"/>
        <dbReference type="ChEBI" id="CHEBI:75536"/>
        <dbReference type="ChEBI" id="CHEBI:295975"/>
    </reaction>
    <physiologicalReaction direction="left-to-right" evidence="26">
        <dbReference type="Rhea" id="RHEA:41000"/>
    </physiologicalReaction>
</comment>
<evidence type="ECO:0000256" key="20">
    <source>
        <dbReference type="ARBA" id="ARBA00046203"/>
    </source>
</evidence>
<comment type="subcellular location">
    <subcellularLocation>
        <location evidence="2">Cell membrane</location>
        <topology evidence="2">Lipid-anchor</topology>
        <topology evidence="2">GPI-anchor</topology>
    </subcellularLocation>
</comment>
<dbReference type="OMA" id="NVSMYYW"/>
<reference evidence="35" key="2">
    <citation type="journal article" date="2007" name="PLoS Biol.">
        <title>Survey sequencing and comparative analysis of the elephant shark (Callorhinchus milii) genome.</title>
        <authorList>
            <person name="Venkatesh B."/>
            <person name="Kirkness E.F."/>
            <person name="Loh Y.H."/>
            <person name="Halpern A.L."/>
            <person name="Lee A.P."/>
            <person name="Johnson J."/>
            <person name="Dandona N."/>
            <person name="Viswanathan L.D."/>
            <person name="Tay A."/>
            <person name="Venter J.C."/>
            <person name="Strausberg R.L."/>
            <person name="Brenner S."/>
        </authorList>
    </citation>
    <scope>NUCLEOTIDE SEQUENCE [LARGE SCALE GENOMIC DNA]</scope>
</reference>
<comment type="catalytic activity">
    <reaction evidence="21">
        <text>1-dodecanoyl-sn-glycero-3-phosphocholine + H2O = 1-dodecanoyl-sn-glycerol + phosphocholine + H(+)</text>
        <dbReference type="Rhea" id="RHEA:41127"/>
        <dbReference type="ChEBI" id="CHEBI:15377"/>
        <dbReference type="ChEBI" id="CHEBI:15378"/>
        <dbReference type="ChEBI" id="CHEBI:74966"/>
        <dbReference type="ChEBI" id="CHEBI:75529"/>
        <dbReference type="ChEBI" id="CHEBI:295975"/>
    </reaction>
    <physiologicalReaction direction="left-to-right" evidence="21">
        <dbReference type="Rhea" id="RHEA:41128"/>
    </physiologicalReaction>
</comment>
<evidence type="ECO:0000256" key="13">
    <source>
        <dbReference type="ARBA" id="ARBA00023098"/>
    </source>
</evidence>
<name>V9KRE1_CALMI</name>
<comment type="cofactor">
    <cofactor evidence="1">
        <name>Zn(2+)</name>
        <dbReference type="ChEBI" id="CHEBI:29105"/>
    </cofactor>
</comment>
<keyword evidence="8" id="KW-0479">Metal-binding</keyword>
<evidence type="ECO:0000256" key="31">
    <source>
        <dbReference type="ARBA" id="ARBA00049320"/>
    </source>
</evidence>
<dbReference type="GO" id="GO:0008889">
    <property type="term" value="F:glycerophosphodiester phosphodiesterase activity"/>
    <property type="evidence" value="ECO:0007669"/>
    <property type="project" value="TreeGrafter"/>
</dbReference>
<evidence type="ECO:0000256" key="30">
    <source>
        <dbReference type="ARBA" id="ARBA00049092"/>
    </source>
</evidence>
<dbReference type="RefSeq" id="XP_007905074.1">
    <property type="nucleotide sequence ID" value="XM_007906883.2"/>
</dbReference>
<comment type="catalytic activity">
    <reaction evidence="29">
        <text>sn-glycerol 3-phosphocholine + H2O = phosphocholine + glycerol + H(+)</text>
        <dbReference type="Rhea" id="RHEA:19545"/>
        <dbReference type="ChEBI" id="CHEBI:15377"/>
        <dbReference type="ChEBI" id="CHEBI:15378"/>
        <dbReference type="ChEBI" id="CHEBI:16870"/>
        <dbReference type="ChEBI" id="CHEBI:17754"/>
        <dbReference type="ChEBI" id="CHEBI:295975"/>
        <dbReference type="EC" id="3.1.4.38"/>
    </reaction>
    <physiologicalReaction direction="left-to-right" evidence="29">
        <dbReference type="Rhea" id="RHEA:19546"/>
    </physiologicalReaction>
</comment>
<evidence type="ECO:0000256" key="6">
    <source>
        <dbReference type="ARBA" id="ARBA00022553"/>
    </source>
</evidence>
<evidence type="ECO:0000256" key="18">
    <source>
        <dbReference type="ARBA" id="ARBA00031167"/>
    </source>
</evidence>
<comment type="catalytic activity">
    <reaction evidence="28">
        <text>sphing-4-enine-phosphocholine + H2O = sphing-4-enine + phosphocholine + H(+)</text>
        <dbReference type="Rhea" id="RHEA:41095"/>
        <dbReference type="ChEBI" id="CHEBI:15377"/>
        <dbReference type="ChEBI" id="CHEBI:15378"/>
        <dbReference type="ChEBI" id="CHEBI:57756"/>
        <dbReference type="ChEBI" id="CHEBI:58906"/>
        <dbReference type="ChEBI" id="CHEBI:295975"/>
    </reaction>
    <physiologicalReaction direction="left-to-right" evidence="28">
        <dbReference type="Rhea" id="RHEA:41096"/>
    </physiologicalReaction>
</comment>
<evidence type="ECO:0000256" key="15">
    <source>
        <dbReference type="ARBA" id="ARBA00023157"/>
    </source>
</evidence>
<evidence type="ECO:0000256" key="2">
    <source>
        <dbReference type="ARBA" id="ARBA00004609"/>
    </source>
</evidence>
<evidence type="ECO:0000256" key="17">
    <source>
        <dbReference type="ARBA" id="ARBA00023288"/>
    </source>
</evidence>
<dbReference type="GO" id="GO:0005886">
    <property type="term" value="C:plasma membrane"/>
    <property type="evidence" value="ECO:0007669"/>
    <property type="project" value="UniProtKB-SubCell"/>
</dbReference>
<evidence type="ECO:0000313" key="34">
    <source>
        <dbReference type="Ensembl" id="ENSCMIP00000034392.1"/>
    </source>
</evidence>
<evidence type="ECO:0000313" key="33">
    <source>
        <dbReference type="EMBL" id="AFP00892.1"/>
    </source>
</evidence>
<protein>
    <recommendedName>
        <fullName evidence="4">glycerophosphocholine cholinephosphodiesterase</fullName>
        <ecNumber evidence="4">3.1.4.38</ecNumber>
    </recommendedName>
    <alternativeName>
        <fullName evidence="19">Choline-specific glycerophosphodiester phosphodiesterase</fullName>
    </alternativeName>
    <alternativeName>
        <fullName evidence="18">Ectonucleotide pyrophosphatase/phosphodiesterase family member 6</fullName>
    </alternativeName>
</protein>
<keyword evidence="7" id="KW-0336">GPI-anchor</keyword>
<dbReference type="PANTHER" id="PTHR10151:SF66">
    <property type="entry name" value="GLYCEROPHOSPHOCHOLINE CHOLINEPHOSPHODIESTERASE ENPP6"/>
    <property type="match status" value="1"/>
</dbReference>
<keyword evidence="9 32" id="KW-0732">Signal</keyword>
<dbReference type="CDD" id="cd16018">
    <property type="entry name" value="Enpp"/>
    <property type="match status" value="1"/>
</dbReference>
<comment type="catalytic activity">
    <reaction evidence="30">
        <text>1-(9Z,12Z)-octadecadienoyl-sn-glycero-3-phosphocholine + H2O = 1-(9Z,12Z-octadecadienoyl)-sn-glycerol + phosphocholine + H(+)</text>
        <dbReference type="Rhea" id="RHEA:41115"/>
        <dbReference type="ChEBI" id="CHEBI:15377"/>
        <dbReference type="ChEBI" id="CHEBI:15378"/>
        <dbReference type="ChEBI" id="CHEBI:28733"/>
        <dbReference type="ChEBI" id="CHEBI:75561"/>
        <dbReference type="ChEBI" id="CHEBI:295975"/>
    </reaction>
    <physiologicalReaction direction="left-to-right" evidence="30">
        <dbReference type="Rhea" id="RHEA:41116"/>
    </physiologicalReaction>
</comment>
<dbReference type="GO" id="GO:0016042">
    <property type="term" value="P:lipid catabolic process"/>
    <property type="evidence" value="ECO:0007669"/>
    <property type="project" value="UniProtKB-KW"/>
</dbReference>
<evidence type="ECO:0000256" key="8">
    <source>
        <dbReference type="ARBA" id="ARBA00022723"/>
    </source>
</evidence>
<evidence type="ECO:0000256" key="11">
    <source>
        <dbReference type="ARBA" id="ARBA00022833"/>
    </source>
</evidence>
<comment type="similarity">
    <text evidence="3">Belongs to the nucleotide pyrophosphatase/phosphodiesterase family.</text>
</comment>
<dbReference type="CTD" id="133121"/>
<dbReference type="AlphaFoldDB" id="V9KRE1"/>
<reference evidence="33 35" key="3">
    <citation type="journal article" date="2014" name="Nature">
        <title>Elephant shark genome provides unique insights into gnathostome evolution.</title>
        <authorList>
            <consortium name="International Elephant Shark Genome Sequencing Consortium"/>
            <person name="Venkatesh B."/>
            <person name="Lee A.P."/>
            <person name="Ravi V."/>
            <person name="Maurya A.K."/>
            <person name="Lian M.M."/>
            <person name="Swann J.B."/>
            <person name="Ohta Y."/>
            <person name="Flajnik M.F."/>
            <person name="Sutoh Y."/>
            <person name="Kasahara M."/>
            <person name="Hoon S."/>
            <person name="Gangu V."/>
            <person name="Roy S.W."/>
            <person name="Irimia M."/>
            <person name="Korzh V."/>
            <person name="Kondrychyn I."/>
            <person name="Lim Z.W."/>
            <person name="Tay B.H."/>
            <person name="Tohari S."/>
            <person name="Kong K.W."/>
            <person name="Ho S."/>
            <person name="Lorente-Galdos B."/>
            <person name="Quilez J."/>
            <person name="Marques-Bonet T."/>
            <person name="Raney B.J."/>
            <person name="Ingham P.W."/>
            <person name="Tay A."/>
            <person name="Hillier L.W."/>
            <person name="Minx P."/>
            <person name="Boehm T."/>
            <person name="Wilson R.K."/>
            <person name="Brenner S."/>
            <person name="Warren W.C."/>
        </authorList>
    </citation>
    <scope>NUCLEOTIDE SEQUENCE</scope>
    <source>
        <tissue evidence="33">Kidney</tissue>
    </source>
</reference>
<keyword evidence="11" id="KW-0862">Zinc</keyword>
<keyword evidence="10" id="KW-0378">Hydrolase</keyword>
<gene>
    <name evidence="34" type="primary">enpp6</name>
</gene>